<evidence type="ECO:0000256" key="10">
    <source>
        <dbReference type="HAMAP-Rule" id="MF_00033"/>
    </source>
</evidence>
<keyword evidence="8 10" id="KW-0131">Cell cycle</keyword>
<evidence type="ECO:0000313" key="13">
    <source>
        <dbReference type="EMBL" id="CAI9121635.1"/>
    </source>
</evidence>
<dbReference type="AlphaFoldDB" id="A0AA35Y2K4"/>
<dbReference type="Proteomes" id="UP001176960">
    <property type="component" value="Unassembled WGS sequence"/>
</dbReference>
<dbReference type="PANTHER" id="PTHR21015:SF22">
    <property type="entry name" value="GLYCOSYLTRANSFERASE"/>
    <property type="match status" value="1"/>
</dbReference>
<evidence type="ECO:0000313" key="14">
    <source>
        <dbReference type="Proteomes" id="UP001176960"/>
    </source>
</evidence>
<dbReference type="InterPro" id="IPR006009">
    <property type="entry name" value="GlcNAc_MurG"/>
</dbReference>
<dbReference type="GO" id="GO:0005886">
    <property type="term" value="C:plasma membrane"/>
    <property type="evidence" value="ECO:0007669"/>
    <property type="project" value="UniProtKB-SubCell"/>
</dbReference>
<keyword evidence="4 10" id="KW-0808">Transferase</keyword>
<proteinExistence type="inferred from homology"/>
<evidence type="ECO:0000256" key="7">
    <source>
        <dbReference type="ARBA" id="ARBA00023136"/>
    </source>
</evidence>
<keyword evidence="1 10" id="KW-1003">Cell membrane</keyword>
<reference evidence="13" key="1">
    <citation type="submission" date="2023-03" db="EMBL/GenBank/DDBJ databases">
        <authorList>
            <person name="Cleenwerck I."/>
        </authorList>
    </citation>
    <scope>NUCLEOTIDE SEQUENCE</scope>
    <source>
        <strain evidence="13">LMG 32879</strain>
    </source>
</reference>
<evidence type="ECO:0000256" key="4">
    <source>
        <dbReference type="ARBA" id="ARBA00022679"/>
    </source>
</evidence>
<evidence type="ECO:0000256" key="8">
    <source>
        <dbReference type="ARBA" id="ARBA00023306"/>
    </source>
</evidence>
<dbReference type="GO" id="GO:0050511">
    <property type="term" value="F:undecaprenyldiphospho-muramoylpentapeptide beta-N-acetylglucosaminyltransferase activity"/>
    <property type="evidence" value="ECO:0007669"/>
    <property type="project" value="UniProtKB-UniRule"/>
</dbReference>
<dbReference type="SUPFAM" id="SSF53756">
    <property type="entry name" value="UDP-Glycosyltransferase/glycogen phosphorylase"/>
    <property type="match status" value="1"/>
</dbReference>
<evidence type="ECO:0000256" key="2">
    <source>
        <dbReference type="ARBA" id="ARBA00022618"/>
    </source>
</evidence>
<comment type="caution">
    <text evidence="10">Lacks conserved residue(s) required for the propagation of feature annotation.</text>
</comment>
<dbReference type="RefSeq" id="WP_289841146.1">
    <property type="nucleotide sequence ID" value="NZ_CATKSH010000019.1"/>
</dbReference>
<dbReference type="EMBL" id="CATKSH010000019">
    <property type="protein sequence ID" value="CAI9121635.1"/>
    <property type="molecule type" value="Genomic_DNA"/>
</dbReference>
<keyword evidence="3 10" id="KW-0328">Glycosyltransferase</keyword>
<dbReference type="GO" id="GO:0005975">
    <property type="term" value="P:carbohydrate metabolic process"/>
    <property type="evidence" value="ECO:0007669"/>
    <property type="project" value="InterPro"/>
</dbReference>
<evidence type="ECO:0000256" key="3">
    <source>
        <dbReference type="ARBA" id="ARBA00022676"/>
    </source>
</evidence>
<protein>
    <recommendedName>
        <fullName evidence="10">UDP-N-acetylglucosamine--N-acetylmuramyl-(pentapeptide) pyrophosphoryl-undecaprenol N-acetylglucosamine transferase</fullName>
        <ecNumber evidence="10">2.4.1.227</ecNumber>
    </recommendedName>
    <alternativeName>
        <fullName evidence="10">Undecaprenyl-PP-MurNAc-pentapeptide-UDPGlcNAc GlcNAc transferase</fullName>
    </alternativeName>
</protein>
<dbReference type="Pfam" id="PF03033">
    <property type="entry name" value="Glyco_transf_28"/>
    <property type="match status" value="1"/>
</dbReference>
<accession>A0AA35Y2K4</accession>
<evidence type="ECO:0000256" key="5">
    <source>
        <dbReference type="ARBA" id="ARBA00022960"/>
    </source>
</evidence>
<keyword evidence="6 10" id="KW-0573">Peptidoglycan synthesis</keyword>
<dbReference type="InterPro" id="IPR004276">
    <property type="entry name" value="GlycoTrans_28_N"/>
</dbReference>
<feature type="binding site" evidence="10">
    <location>
        <position position="125"/>
    </location>
    <ligand>
        <name>UDP-N-acetyl-alpha-D-glucosamine</name>
        <dbReference type="ChEBI" id="CHEBI:57705"/>
    </ligand>
</feature>
<feature type="binding site" evidence="10">
    <location>
        <position position="166"/>
    </location>
    <ligand>
        <name>UDP-N-acetyl-alpha-D-glucosamine</name>
        <dbReference type="ChEBI" id="CHEBI:57705"/>
    </ligand>
</feature>
<dbReference type="GO" id="GO:0009252">
    <property type="term" value="P:peptidoglycan biosynthetic process"/>
    <property type="evidence" value="ECO:0007669"/>
    <property type="project" value="UniProtKB-UniRule"/>
</dbReference>
<comment type="subcellular location">
    <subcellularLocation>
        <location evidence="10">Cell membrane</location>
        <topology evidence="10">Peripheral membrane protein</topology>
        <orientation evidence="10">Cytoplasmic side</orientation>
    </subcellularLocation>
</comment>
<dbReference type="NCBIfam" id="TIGR01133">
    <property type="entry name" value="murG"/>
    <property type="match status" value="1"/>
</dbReference>
<comment type="caution">
    <text evidence="13">The sequence shown here is derived from an EMBL/GenBank/DDBJ whole genome shotgun (WGS) entry which is preliminary data.</text>
</comment>
<name>A0AA35Y2K4_9PROT</name>
<dbReference type="Gene3D" id="3.40.50.2000">
    <property type="entry name" value="Glycogen Phosphorylase B"/>
    <property type="match status" value="2"/>
</dbReference>
<organism evidence="13 14">
    <name type="scientific">Brytella acorum</name>
    <dbReference type="NCBI Taxonomy" id="2959299"/>
    <lineage>
        <taxon>Bacteria</taxon>
        <taxon>Pseudomonadati</taxon>
        <taxon>Pseudomonadota</taxon>
        <taxon>Alphaproteobacteria</taxon>
        <taxon>Acetobacterales</taxon>
        <taxon>Acetobacteraceae</taxon>
        <taxon>Brytella</taxon>
    </lineage>
</organism>
<dbReference type="EC" id="2.4.1.227" evidence="10"/>
<keyword evidence="2 10" id="KW-0132">Cell division</keyword>
<comment type="catalytic activity">
    <reaction evidence="10">
        <text>di-trans,octa-cis-undecaprenyl diphospho-N-acetyl-alpha-D-muramoyl-L-alanyl-D-glutamyl-meso-2,6-diaminopimeloyl-D-alanyl-D-alanine + UDP-N-acetyl-alpha-D-glucosamine = di-trans,octa-cis-undecaprenyl diphospho-[N-acetyl-alpha-D-glucosaminyl-(1-&gt;4)]-N-acetyl-alpha-D-muramoyl-L-alanyl-D-glutamyl-meso-2,6-diaminopimeloyl-D-alanyl-D-alanine + UDP + H(+)</text>
        <dbReference type="Rhea" id="RHEA:31227"/>
        <dbReference type="ChEBI" id="CHEBI:15378"/>
        <dbReference type="ChEBI" id="CHEBI:57705"/>
        <dbReference type="ChEBI" id="CHEBI:58223"/>
        <dbReference type="ChEBI" id="CHEBI:61387"/>
        <dbReference type="ChEBI" id="CHEBI:61388"/>
        <dbReference type="EC" id="2.4.1.227"/>
    </reaction>
</comment>
<feature type="binding site" evidence="10">
    <location>
        <begin position="10"/>
        <end position="12"/>
    </location>
    <ligand>
        <name>UDP-N-acetyl-alpha-D-glucosamine</name>
        <dbReference type="ChEBI" id="CHEBI:57705"/>
    </ligand>
</feature>
<keyword evidence="9 10" id="KW-0961">Cell wall biogenesis/degradation</keyword>
<evidence type="ECO:0000256" key="6">
    <source>
        <dbReference type="ARBA" id="ARBA00022984"/>
    </source>
</evidence>
<keyword evidence="5 10" id="KW-0133">Cell shape</keyword>
<dbReference type="CDD" id="cd03785">
    <property type="entry name" value="GT28_MurG"/>
    <property type="match status" value="1"/>
</dbReference>
<feature type="domain" description="Glycosyl transferase family 28 C-terminal" evidence="12">
    <location>
        <begin position="193"/>
        <end position="347"/>
    </location>
</feature>
<dbReference type="GO" id="GO:0051301">
    <property type="term" value="P:cell division"/>
    <property type="evidence" value="ECO:0007669"/>
    <property type="project" value="UniProtKB-KW"/>
</dbReference>
<evidence type="ECO:0000259" key="11">
    <source>
        <dbReference type="Pfam" id="PF03033"/>
    </source>
</evidence>
<comment type="similarity">
    <text evidence="10">Belongs to the glycosyltransferase 28 family. MurG subfamily.</text>
</comment>
<comment type="pathway">
    <text evidence="10">Cell wall biogenesis; peptidoglycan biosynthesis.</text>
</comment>
<evidence type="ECO:0000256" key="1">
    <source>
        <dbReference type="ARBA" id="ARBA00022475"/>
    </source>
</evidence>
<dbReference type="GO" id="GO:0008360">
    <property type="term" value="P:regulation of cell shape"/>
    <property type="evidence" value="ECO:0007669"/>
    <property type="project" value="UniProtKB-KW"/>
</dbReference>
<dbReference type="PANTHER" id="PTHR21015">
    <property type="entry name" value="UDP-N-ACETYLGLUCOSAMINE--N-ACETYLMURAMYL-(PENTAPEPTIDE) PYROPHOSPHORYL-UNDECAPRENOL N-ACETYLGLUCOSAMINE TRANSFERASE 1"/>
    <property type="match status" value="1"/>
</dbReference>
<comment type="function">
    <text evidence="10">Cell wall formation. Catalyzes the transfer of a GlcNAc subunit on undecaprenyl-pyrophosphoryl-MurNAc-pentapeptide (lipid intermediate I) to form undecaprenyl-pyrophosphoryl-MurNAc-(pentapeptide)GlcNAc (lipid intermediate II).</text>
</comment>
<feature type="binding site" evidence="10">
    <location>
        <position position="199"/>
    </location>
    <ligand>
        <name>UDP-N-acetyl-alpha-D-glucosamine</name>
        <dbReference type="ChEBI" id="CHEBI:57705"/>
    </ligand>
</feature>
<dbReference type="Pfam" id="PF04101">
    <property type="entry name" value="Glyco_tran_28_C"/>
    <property type="match status" value="1"/>
</dbReference>
<dbReference type="GO" id="GO:0071555">
    <property type="term" value="P:cell wall organization"/>
    <property type="evidence" value="ECO:0007669"/>
    <property type="project" value="UniProtKB-KW"/>
</dbReference>
<feature type="binding site" evidence="10">
    <location>
        <position position="300"/>
    </location>
    <ligand>
        <name>UDP-N-acetyl-alpha-D-glucosamine</name>
        <dbReference type="ChEBI" id="CHEBI:57705"/>
    </ligand>
</feature>
<feature type="domain" description="Glycosyltransferase family 28 N-terminal" evidence="11">
    <location>
        <begin position="3"/>
        <end position="143"/>
    </location>
</feature>
<evidence type="ECO:0000259" key="12">
    <source>
        <dbReference type="Pfam" id="PF04101"/>
    </source>
</evidence>
<keyword evidence="14" id="KW-1185">Reference proteome</keyword>
<dbReference type="HAMAP" id="MF_00033">
    <property type="entry name" value="MurG"/>
    <property type="match status" value="1"/>
</dbReference>
<dbReference type="InterPro" id="IPR007235">
    <property type="entry name" value="Glyco_trans_28_C"/>
</dbReference>
<sequence>MKIVIAAGGTGGHFFPAEALATELARRGHDLVLMTDRRHGRRDQGVFADRPQYVLDGAGVAGGGLVRKLKGLAALARGTLEARRILATLDADAVVGFGGYPSIPPLLGARFVKGRRPKIIIHEGNAVLGQANALLARFADAVATSYPTVAKIPAGMRTALTGMPVRPAIAALLDAPYVSPTDTPPADIGTFNLLVWGGSLGARIFSDVAPAALAGLPPALRDRLYVTQQVRAEDLERVRAAYDVAGIEARTAPFFDDVPELLSNAHIVIGRAGGSSVAELTLSGRPSILVPLPIAASDEQSANAASLVEAGAAWMFRQQDFTPEALRARLEDLLPHPDRLLAASRAARSLARPNSAILLADLVESTQTVYAASASAPLTP</sequence>
<keyword evidence="7 10" id="KW-0472">Membrane</keyword>
<evidence type="ECO:0000256" key="9">
    <source>
        <dbReference type="ARBA" id="ARBA00023316"/>
    </source>
</evidence>
<gene>
    <name evidence="10 13" type="primary">murG</name>
    <name evidence="13" type="ORF">LMG32879_002482</name>
</gene>